<dbReference type="Proteomes" id="UP000052013">
    <property type="component" value="Unassembled WGS sequence"/>
</dbReference>
<dbReference type="PATRIC" id="fig|1423739.3.peg.3239"/>
<sequence>MKKNGLILTLCAILIVTLAGCGHSSQNNQSTNKSALSAKMQNDNSESSSSQSQPAQPKVNLGKYQYQVPKKEQASKNYVKNGNLTNQHQFSYDRFGTKQRLTQSTTQPKTIIAGSMAYQINKVRILKNTAKTLAAKQAVEQALNLPNVPDTYYTFVVNYTITNHHHFEIGLNGVNFVKTDQGQTLATTNQLTDSSAGSKISANQSRSFVMTGYLYHFAVDPAKTLTIHFGQTFDKTGQKIDNAPERPLVVNLN</sequence>
<organism evidence="3 4">
    <name type="scientific">Lentilactobacillus diolivorans DSM 14421</name>
    <dbReference type="NCBI Taxonomy" id="1423739"/>
    <lineage>
        <taxon>Bacteria</taxon>
        <taxon>Bacillati</taxon>
        <taxon>Bacillota</taxon>
        <taxon>Bacilli</taxon>
        <taxon>Lactobacillales</taxon>
        <taxon>Lactobacillaceae</taxon>
        <taxon>Lentilactobacillus</taxon>
    </lineage>
</organism>
<keyword evidence="2" id="KW-0732">Signal</keyword>
<feature type="chain" id="PRO_5038640923" description="DUF4352 domain-containing protein" evidence="2">
    <location>
        <begin position="22"/>
        <end position="253"/>
    </location>
</feature>
<dbReference type="PROSITE" id="PS51257">
    <property type="entry name" value="PROKAR_LIPOPROTEIN"/>
    <property type="match status" value="1"/>
</dbReference>
<protein>
    <recommendedName>
        <fullName evidence="5">DUF4352 domain-containing protein</fullName>
    </recommendedName>
</protein>
<evidence type="ECO:0000313" key="3">
    <source>
        <dbReference type="EMBL" id="KRL65761.1"/>
    </source>
</evidence>
<evidence type="ECO:0000256" key="1">
    <source>
        <dbReference type="SAM" id="MobiDB-lite"/>
    </source>
</evidence>
<dbReference type="EMBL" id="AZEY01000058">
    <property type="protein sequence ID" value="KRL65761.1"/>
    <property type="molecule type" value="Genomic_DNA"/>
</dbReference>
<evidence type="ECO:0008006" key="5">
    <source>
        <dbReference type="Google" id="ProtNLM"/>
    </source>
</evidence>
<accession>A0A0R1S9V7</accession>
<proteinExistence type="predicted"/>
<dbReference type="AlphaFoldDB" id="A0A0R1S9V7"/>
<gene>
    <name evidence="3" type="ORF">FC85_GL003110</name>
</gene>
<evidence type="ECO:0000313" key="4">
    <source>
        <dbReference type="Proteomes" id="UP000052013"/>
    </source>
</evidence>
<comment type="caution">
    <text evidence="3">The sequence shown here is derived from an EMBL/GenBank/DDBJ whole genome shotgun (WGS) entry which is preliminary data.</text>
</comment>
<feature type="region of interest" description="Disordered" evidence="1">
    <location>
        <begin position="25"/>
        <end position="59"/>
    </location>
</feature>
<feature type="signal peptide" evidence="2">
    <location>
        <begin position="1"/>
        <end position="21"/>
    </location>
</feature>
<evidence type="ECO:0000256" key="2">
    <source>
        <dbReference type="SAM" id="SignalP"/>
    </source>
</evidence>
<dbReference type="STRING" id="1423739.FC85_GL003110"/>
<reference evidence="3 4" key="1">
    <citation type="journal article" date="2015" name="Genome Announc.">
        <title>Expanding the biotechnology potential of lactobacilli through comparative genomics of 213 strains and associated genera.</title>
        <authorList>
            <person name="Sun Z."/>
            <person name="Harris H.M."/>
            <person name="McCann A."/>
            <person name="Guo C."/>
            <person name="Argimon S."/>
            <person name="Zhang W."/>
            <person name="Yang X."/>
            <person name="Jeffery I.B."/>
            <person name="Cooney J.C."/>
            <person name="Kagawa T.F."/>
            <person name="Liu W."/>
            <person name="Song Y."/>
            <person name="Salvetti E."/>
            <person name="Wrobel A."/>
            <person name="Rasinkangas P."/>
            <person name="Parkhill J."/>
            <person name="Rea M.C."/>
            <person name="O'Sullivan O."/>
            <person name="Ritari J."/>
            <person name="Douillard F.P."/>
            <person name="Paul Ross R."/>
            <person name="Yang R."/>
            <person name="Briner A.E."/>
            <person name="Felis G.E."/>
            <person name="de Vos W.M."/>
            <person name="Barrangou R."/>
            <person name="Klaenhammer T.R."/>
            <person name="Caufield P.W."/>
            <person name="Cui Y."/>
            <person name="Zhang H."/>
            <person name="O'Toole P.W."/>
        </authorList>
    </citation>
    <scope>NUCLEOTIDE SEQUENCE [LARGE SCALE GENOMIC DNA]</scope>
    <source>
        <strain evidence="3 4">DSM 14421</strain>
    </source>
</reference>
<name>A0A0R1S9V7_9LACO</name>
<feature type="compositionally biased region" description="Polar residues" evidence="1">
    <location>
        <begin position="25"/>
        <end position="44"/>
    </location>
</feature>
<dbReference type="RefSeq" id="WP_057864639.1">
    <property type="nucleotide sequence ID" value="NZ_AZEY01000058.1"/>
</dbReference>